<keyword evidence="3" id="KW-0347">Helicase</keyword>
<dbReference type="AlphaFoldDB" id="A0A7K0CIK0"/>
<dbReference type="SUPFAM" id="SSF52540">
    <property type="entry name" value="P-loop containing nucleoside triphosphate hydrolases"/>
    <property type="match status" value="1"/>
</dbReference>
<dbReference type="GO" id="GO:0016787">
    <property type="term" value="F:hydrolase activity"/>
    <property type="evidence" value="ECO:0007669"/>
    <property type="project" value="UniProtKB-KW"/>
</dbReference>
<feature type="compositionally biased region" description="Low complexity" evidence="1">
    <location>
        <begin position="33"/>
        <end position="72"/>
    </location>
</feature>
<evidence type="ECO:0000259" key="2">
    <source>
        <dbReference type="Pfam" id="PF14490"/>
    </source>
</evidence>
<keyword evidence="3" id="KW-0067">ATP-binding</keyword>
<dbReference type="Pfam" id="PF14490">
    <property type="entry name" value="HHH_RecD2"/>
    <property type="match status" value="1"/>
</dbReference>
<dbReference type="EC" id="3.6.4.12" evidence="3"/>
<dbReference type="InterPro" id="IPR029493">
    <property type="entry name" value="RecD2-like_HHH"/>
</dbReference>
<proteinExistence type="predicted"/>
<dbReference type="Proteomes" id="UP000466345">
    <property type="component" value="Unassembled WGS sequence"/>
</dbReference>
<accession>A0A7K0CIK0</accession>
<protein>
    <submittedName>
        <fullName evidence="3">ATP-dependent RecD-like DNA helicase</fullName>
        <ecNumber evidence="3">3.6.4.12</ecNumber>
    </submittedName>
</protein>
<comment type="caution">
    <text evidence="3">The sequence shown here is derived from an EMBL/GenBank/DDBJ whole genome shotgun (WGS) entry which is preliminary data.</text>
</comment>
<feature type="region of interest" description="Disordered" evidence="1">
    <location>
        <begin position="1"/>
        <end position="100"/>
    </location>
</feature>
<dbReference type="Gene3D" id="3.40.50.300">
    <property type="entry name" value="P-loop containing nucleotide triphosphate hydrolases"/>
    <property type="match status" value="2"/>
</dbReference>
<dbReference type="GO" id="GO:0003678">
    <property type="term" value="F:DNA helicase activity"/>
    <property type="evidence" value="ECO:0007669"/>
    <property type="project" value="UniProtKB-EC"/>
</dbReference>
<organism evidence="3 4">
    <name type="scientific">Streptomyces smaragdinus</name>
    <dbReference type="NCBI Taxonomy" id="2585196"/>
    <lineage>
        <taxon>Bacteria</taxon>
        <taxon>Bacillati</taxon>
        <taxon>Actinomycetota</taxon>
        <taxon>Actinomycetes</taxon>
        <taxon>Kitasatosporales</taxon>
        <taxon>Streptomycetaceae</taxon>
        <taxon>Streptomyces</taxon>
    </lineage>
</organism>
<evidence type="ECO:0000256" key="1">
    <source>
        <dbReference type="SAM" id="MobiDB-lite"/>
    </source>
</evidence>
<dbReference type="Gene3D" id="2.30.30.940">
    <property type="match status" value="1"/>
</dbReference>
<keyword evidence="4" id="KW-1185">Reference proteome</keyword>
<evidence type="ECO:0000313" key="4">
    <source>
        <dbReference type="Proteomes" id="UP000466345"/>
    </source>
</evidence>
<keyword evidence="3" id="KW-0378">Hydrolase</keyword>
<evidence type="ECO:0000313" key="3">
    <source>
        <dbReference type="EMBL" id="MQY13266.1"/>
    </source>
</evidence>
<dbReference type="RefSeq" id="WP_323378030.1">
    <property type="nucleotide sequence ID" value="NZ_WEGJ01000011.1"/>
</dbReference>
<dbReference type="InterPro" id="IPR027417">
    <property type="entry name" value="P-loop_NTPase"/>
</dbReference>
<feature type="compositionally biased region" description="Low complexity" evidence="1">
    <location>
        <begin position="131"/>
        <end position="150"/>
    </location>
</feature>
<keyword evidence="3" id="KW-0547">Nucleotide-binding</keyword>
<feature type="domain" description="ATP-dependent RecD2 DNA helicase-like helix-hairpin-helix" evidence="2">
    <location>
        <begin position="166"/>
        <end position="250"/>
    </location>
</feature>
<reference evidence="3 4" key="1">
    <citation type="submission" date="2019-10" db="EMBL/GenBank/DDBJ databases">
        <title>Streptomyces smaragdinus sp. nov. and Streptomyces fabii sp. nov., isolated from the gut of fungus growing-termite Macrotermes natalensis.</title>
        <authorList>
            <person name="Schwitalla J."/>
            <person name="Benndorf R."/>
            <person name="Martin K."/>
            <person name="De Beer W."/>
            <person name="Kaster A.-K."/>
            <person name="Vollmers J."/>
            <person name="Poulsen M."/>
            <person name="Beemelmanns C."/>
        </authorList>
    </citation>
    <scope>NUCLEOTIDE SEQUENCE [LARGE SCALE GENOMIC DNA]</scope>
    <source>
        <strain evidence="3 4">RB5</strain>
    </source>
</reference>
<name>A0A7K0CIK0_9ACTN</name>
<gene>
    <name evidence="3" type="primary">recD2_1</name>
    <name evidence="3" type="ORF">SRB5_34100</name>
</gene>
<feature type="region of interest" description="Disordered" evidence="1">
    <location>
        <begin position="119"/>
        <end position="159"/>
    </location>
</feature>
<sequence>MSDAGGLADSTPEAEEGLAAAAGGVESPDEAVVAASDGAGAEPAAEGVESPEDAASAASGGAEAEAVGSDDAVTPDGDGADAETEPVRPPTAPVDAGRALSGDAAQLLAAVRAVEKGERSAASFYAERPGPAARPAPAARPSVPQPAVSPESGRPRELDGGALAGIREVLAAGGAPEALAERVGEALGEGAADVLRADPWQLLAVPGVAPAQADGFARALLGDDCGPGDPRRALALVGVLLEQAARRGHTALESGVLAKALGQHAVPDPDEAVRTAIAEGAVLVFHEPLGPPPTEEGEEQPTRVLLGLDRYALAEESLADGVARLRTTFRPGADPTAGGAAAWEAVAVAAPSPSATELIRAAAEHGVVLHTGGEAARAEPAALVAAALRLGLRAGLAAWTAAGRRAAAEQLAALAPAADGGRPPAYTVAGLLDGTEGGPGRDEEGLLALDVLAVLDAPQLDVEAAAALVEALPDGARLVLGGDPAALRSTGPGQVFADLAAARICPQVASRTPDPGPVGELVSGVGIGELSQVEAPGKEVVIVPVRDAGEAVLRTVQLVADSVPRALGVPAEQTQVIAVAAGGAVGTAVLNKALKERLNPGPGAYAGFDPGDRVLYGTGPGRTLLARVRSADAQGLLLDCEDGSAPVVGPRQVPRTMRHAWALTAEQSAGRRWPAAVAVVPGDAGRDLTRAWAYTAFGRGERHLSVVHGAGSALAQAIAGSPARERTTRLRTLLATPSDG</sequence>
<dbReference type="EMBL" id="WEGJ01000011">
    <property type="protein sequence ID" value="MQY13266.1"/>
    <property type="molecule type" value="Genomic_DNA"/>
</dbReference>